<reference evidence="1 2" key="1">
    <citation type="journal article" date="2024" name="Plant J.">
        <title>Genome sequences and population genomics reveal climatic adaptation and genomic divergence between two closely related sweetgum species.</title>
        <authorList>
            <person name="Xu W.Q."/>
            <person name="Ren C.Q."/>
            <person name="Zhang X.Y."/>
            <person name="Comes H.P."/>
            <person name="Liu X.H."/>
            <person name="Li Y.G."/>
            <person name="Kettle C.J."/>
            <person name="Jalonen R."/>
            <person name="Gaisberger H."/>
            <person name="Ma Y.Z."/>
            <person name="Qiu Y.X."/>
        </authorList>
    </citation>
    <scope>NUCLEOTIDE SEQUENCE [LARGE SCALE GENOMIC DNA]</scope>
    <source>
        <strain evidence="1">Hangzhou</strain>
    </source>
</reference>
<dbReference type="GO" id="GO:0010020">
    <property type="term" value="P:chloroplast fission"/>
    <property type="evidence" value="ECO:0007669"/>
    <property type="project" value="InterPro"/>
</dbReference>
<sequence>MEFNENLQSLVERAWALHESISDEINSNSVSFCRLCSEYGRYCGIAETPFEERERLIAIRDSLKDVENKLIFLQRTNSWQLTDRHAALTRLEESRIGLIDKVTQHQGRALDVMTELNSCFGNGKTAFNWNLKDTMEKRVKTSAASNSGKKGILGFVICCFRILISPWKWQKGTGLTVKLVAASASVSSLIHFYRTRQQCSNSQRKVLSFVNSTEAGRGDFQLTISKSPLDVFNGRG</sequence>
<evidence type="ECO:0000313" key="1">
    <source>
        <dbReference type="EMBL" id="KAK9279746.1"/>
    </source>
</evidence>
<dbReference type="InterPro" id="IPR038939">
    <property type="entry name" value="PDV1/PDV2"/>
</dbReference>
<dbReference type="EMBL" id="JBBPBK010000008">
    <property type="protein sequence ID" value="KAK9279746.1"/>
    <property type="molecule type" value="Genomic_DNA"/>
</dbReference>
<comment type="caution">
    <text evidence="1">The sequence shown here is derived from an EMBL/GenBank/DDBJ whole genome shotgun (WGS) entry which is preliminary data.</text>
</comment>
<protein>
    <submittedName>
        <fullName evidence="1">Uncharacterized protein</fullName>
    </submittedName>
</protein>
<organism evidence="1 2">
    <name type="scientific">Liquidambar formosana</name>
    <name type="common">Formosan gum</name>
    <dbReference type="NCBI Taxonomy" id="63359"/>
    <lineage>
        <taxon>Eukaryota</taxon>
        <taxon>Viridiplantae</taxon>
        <taxon>Streptophyta</taxon>
        <taxon>Embryophyta</taxon>
        <taxon>Tracheophyta</taxon>
        <taxon>Spermatophyta</taxon>
        <taxon>Magnoliopsida</taxon>
        <taxon>eudicotyledons</taxon>
        <taxon>Gunneridae</taxon>
        <taxon>Pentapetalae</taxon>
        <taxon>Saxifragales</taxon>
        <taxon>Altingiaceae</taxon>
        <taxon>Liquidambar</taxon>
    </lineage>
</organism>
<keyword evidence="2" id="KW-1185">Reference proteome</keyword>
<dbReference type="PANTHER" id="PTHR33600:SF5">
    <property type="entry name" value="PLASTID DIVISION PROTEIN PDV1"/>
    <property type="match status" value="1"/>
</dbReference>
<accession>A0AAP0WWV2</accession>
<dbReference type="PANTHER" id="PTHR33600">
    <property type="entry name" value="PLASTID DIVISION PROTEIN PDV2"/>
    <property type="match status" value="1"/>
</dbReference>
<gene>
    <name evidence="1" type="ORF">L1049_013428</name>
</gene>
<dbReference type="AlphaFoldDB" id="A0AAP0WWV2"/>
<proteinExistence type="predicted"/>
<dbReference type="Proteomes" id="UP001415857">
    <property type="component" value="Unassembled WGS sequence"/>
</dbReference>
<name>A0AAP0WWV2_LIQFO</name>
<evidence type="ECO:0000313" key="2">
    <source>
        <dbReference type="Proteomes" id="UP001415857"/>
    </source>
</evidence>